<dbReference type="KEGG" id="mif:Metin_0764"/>
<reference evidence="1" key="1">
    <citation type="submission" date="2010-04" db="EMBL/GenBank/DDBJ databases">
        <title>Complete sequence of Methanocaldococcus infernus ME.</title>
        <authorList>
            <consortium name="US DOE Joint Genome Institute"/>
            <person name="Lucas S."/>
            <person name="Copeland A."/>
            <person name="Lapidus A."/>
            <person name="Cheng J.-F."/>
            <person name="Bruce D."/>
            <person name="Goodwin L."/>
            <person name="Pitluck S."/>
            <person name="Munk A.C."/>
            <person name="Detter J.C."/>
            <person name="Han C."/>
            <person name="Tapia R."/>
            <person name="Land M."/>
            <person name="Hauser L."/>
            <person name="Kyrpides N."/>
            <person name="Mikhailova N."/>
            <person name="Sieprawska-Lupa M."/>
            <person name="Whitman W.B."/>
            <person name="Woyke T."/>
        </authorList>
    </citation>
    <scope>NUCLEOTIDE SEQUENCE [LARGE SCALE GENOMIC DNA]</scope>
    <source>
        <strain evidence="1">ME</strain>
    </source>
</reference>
<protein>
    <submittedName>
        <fullName evidence="1">Uncharacterized protein</fullName>
    </submittedName>
</protein>
<dbReference type="RefSeq" id="WP_013100176.1">
    <property type="nucleotide sequence ID" value="NC_014122.1"/>
</dbReference>
<dbReference type="OrthoDB" id="64909at2157"/>
<organism evidence="1 2">
    <name type="scientific">Methanocaldococcus infernus (strain DSM 11812 / JCM 15783 / ME)</name>
    <dbReference type="NCBI Taxonomy" id="573063"/>
    <lineage>
        <taxon>Archaea</taxon>
        <taxon>Methanobacteriati</taxon>
        <taxon>Methanobacteriota</taxon>
        <taxon>Methanomada group</taxon>
        <taxon>Methanococci</taxon>
        <taxon>Methanococcales</taxon>
        <taxon>Methanocaldococcaceae</taxon>
        <taxon>Methanocaldococcus</taxon>
    </lineage>
</organism>
<name>D5VS77_METIM</name>
<dbReference type="AlphaFoldDB" id="D5VS77"/>
<keyword evidence="2" id="KW-1185">Reference proteome</keyword>
<dbReference type="GeneID" id="9131777"/>
<dbReference type="eggNOG" id="arCOG08281">
    <property type="taxonomic scope" value="Archaea"/>
</dbReference>
<evidence type="ECO:0000313" key="2">
    <source>
        <dbReference type="Proteomes" id="UP000002061"/>
    </source>
</evidence>
<dbReference type="Proteomes" id="UP000002061">
    <property type="component" value="Chromosome"/>
</dbReference>
<accession>D5VS77</accession>
<dbReference type="HOGENOM" id="CLU_1173375_0_0_2"/>
<dbReference type="STRING" id="573063.Metin_0764"/>
<sequence length="228" mass="26440">MRYEIKIDEYGYKIIRYSKVITDEGEEEIEEIYLERTADDYESILGVYEPFPKDMSLRYVGNLDDLKIAKGTEMRTSVPIPLSICKAKYLKKLEYEDERIVYLDINGAPIQRGIIVGIVVGVQHRKTSTGKDYTIFRVFDGYDWGRLRLFGIKADPELYTGLFIRGFVRFGYLEYGDEEEKVGVSITLNDIPVIIQPKEYFVHKNFIDSSIIPRIKEDTDDNNSLSRG</sequence>
<gene>
    <name evidence="1" type="ordered locus">Metin_0764</name>
</gene>
<proteinExistence type="predicted"/>
<evidence type="ECO:0000313" key="1">
    <source>
        <dbReference type="EMBL" id="ADG13430.1"/>
    </source>
</evidence>
<dbReference type="EMBL" id="CP002009">
    <property type="protein sequence ID" value="ADG13430.1"/>
    <property type="molecule type" value="Genomic_DNA"/>
</dbReference>